<dbReference type="KEGG" id="ipo:Ilyop_2243"/>
<keyword evidence="3" id="KW-1185">Reference proteome</keyword>
<reference evidence="2 3" key="1">
    <citation type="journal article" date="2010" name="Stand. Genomic Sci.">
        <title>Complete genome sequence of Ilyobacter polytropus type strain (CuHbu1).</title>
        <authorList>
            <person name="Sikorski J."/>
            <person name="Chertkov O."/>
            <person name="Lapidus A."/>
            <person name="Nolan M."/>
            <person name="Lucas S."/>
            <person name="Del Rio T.G."/>
            <person name="Tice H."/>
            <person name="Cheng J.F."/>
            <person name="Tapia R."/>
            <person name="Han C."/>
            <person name="Goodwin L."/>
            <person name="Pitluck S."/>
            <person name="Liolios K."/>
            <person name="Ivanova N."/>
            <person name="Mavromatis K."/>
            <person name="Mikhailova N."/>
            <person name="Pati A."/>
            <person name="Chen A."/>
            <person name="Palaniappan K."/>
            <person name="Land M."/>
            <person name="Hauser L."/>
            <person name="Chang Y.J."/>
            <person name="Jeffries C.D."/>
            <person name="Brambilla E."/>
            <person name="Yasawong M."/>
            <person name="Rohde M."/>
            <person name="Pukall R."/>
            <person name="Spring S."/>
            <person name="Goker M."/>
            <person name="Woyke T."/>
            <person name="Bristow J."/>
            <person name="Eisen J.A."/>
            <person name="Markowitz V."/>
            <person name="Hugenholtz P."/>
            <person name="Kyrpides N.C."/>
            <person name="Klenk H.P."/>
        </authorList>
    </citation>
    <scope>NUCLEOTIDE SEQUENCE [LARGE SCALE GENOMIC DNA]</scope>
    <source>
        <strain evidence="3">ATCC 51220 / DSM 2926 / LMG 16218 / CuHBu1</strain>
        <plasmid evidence="3">pILYOP01</plasmid>
    </source>
</reference>
<evidence type="ECO:0000313" key="2">
    <source>
        <dbReference type="EMBL" id="ADO84005.1"/>
    </source>
</evidence>
<proteinExistence type="predicted"/>
<name>E3HCU9_ILYPC</name>
<dbReference type="CDD" id="cd00038">
    <property type="entry name" value="CAP_ED"/>
    <property type="match status" value="1"/>
</dbReference>
<sequence>MIDKKVLDRIFEILPKTSLFGGISEEEIEYFAMLMEEVRYKEGDVIFSEGEPPGDSYLILDGKVDFLMLGEKLGTVKDGKLFGVVAPLGIQKQLSTAIAKTDITLAVIPKMALLKISEERQELFGKIMFNIARDLARNLILVKKILMEHMEWCKID</sequence>
<gene>
    <name evidence="2" type="ordered locus">Ilyop_2243</name>
</gene>
<dbReference type="InterPro" id="IPR014710">
    <property type="entry name" value="RmlC-like_jellyroll"/>
</dbReference>
<dbReference type="EMBL" id="CP002282">
    <property type="protein sequence ID" value="ADO84005.1"/>
    <property type="molecule type" value="Genomic_DNA"/>
</dbReference>
<dbReference type="AlphaFoldDB" id="E3HCU9"/>
<evidence type="ECO:0000259" key="1">
    <source>
        <dbReference type="PROSITE" id="PS50042"/>
    </source>
</evidence>
<dbReference type="SMART" id="SM00100">
    <property type="entry name" value="cNMP"/>
    <property type="match status" value="1"/>
</dbReference>
<dbReference type="RefSeq" id="WP_013388666.1">
    <property type="nucleotide sequence ID" value="NC_014633.1"/>
</dbReference>
<organism evidence="2 3">
    <name type="scientific">Ilyobacter polytropus (strain ATCC 51220 / DSM 2926 / LMG 16218 / CuHBu1)</name>
    <dbReference type="NCBI Taxonomy" id="572544"/>
    <lineage>
        <taxon>Bacteria</taxon>
        <taxon>Fusobacteriati</taxon>
        <taxon>Fusobacteriota</taxon>
        <taxon>Fusobacteriia</taxon>
        <taxon>Fusobacteriales</taxon>
        <taxon>Fusobacteriaceae</taxon>
        <taxon>Ilyobacter</taxon>
    </lineage>
</organism>
<geneLocation type="plasmid" evidence="2 3">
    <name>pILYOP01</name>
</geneLocation>
<keyword evidence="2" id="KW-0614">Plasmid</keyword>
<evidence type="ECO:0000313" key="3">
    <source>
        <dbReference type="Proteomes" id="UP000006875"/>
    </source>
</evidence>
<dbReference type="InterPro" id="IPR000595">
    <property type="entry name" value="cNMP-bd_dom"/>
</dbReference>
<dbReference type="HOGENOM" id="CLU_075053_16_0_0"/>
<dbReference type="Gene3D" id="2.60.120.10">
    <property type="entry name" value="Jelly Rolls"/>
    <property type="match status" value="1"/>
</dbReference>
<dbReference type="Proteomes" id="UP000006875">
    <property type="component" value="Plasmid pILYOP01"/>
</dbReference>
<dbReference type="PROSITE" id="PS50042">
    <property type="entry name" value="CNMP_BINDING_3"/>
    <property type="match status" value="1"/>
</dbReference>
<protein>
    <submittedName>
        <fullName evidence="2">Transcriptional regulator, Crp/Fnr family</fullName>
    </submittedName>
</protein>
<feature type="domain" description="Cyclic nucleotide-binding" evidence="1">
    <location>
        <begin position="19"/>
        <end position="116"/>
    </location>
</feature>
<dbReference type="InterPro" id="IPR018490">
    <property type="entry name" value="cNMP-bd_dom_sf"/>
</dbReference>
<dbReference type="SUPFAM" id="SSF51206">
    <property type="entry name" value="cAMP-binding domain-like"/>
    <property type="match status" value="1"/>
</dbReference>
<accession>E3HCU9</accession>
<dbReference type="Pfam" id="PF00027">
    <property type="entry name" value="cNMP_binding"/>
    <property type="match status" value="1"/>
</dbReference>